<dbReference type="RefSeq" id="WP_196937826.1">
    <property type="nucleotide sequence ID" value="NZ_MU158689.1"/>
</dbReference>
<dbReference type="EMBL" id="PSKQ01000017">
    <property type="protein sequence ID" value="MBE8720116.1"/>
    <property type="molecule type" value="Genomic_DNA"/>
</dbReference>
<gene>
    <name evidence="2" type="ORF">C4F40_05160</name>
</gene>
<dbReference type="InterPro" id="IPR029063">
    <property type="entry name" value="SAM-dependent_MTases_sf"/>
</dbReference>
<dbReference type="InterPro" id="IPR022642">
    <property type="entry name" value="CheR_C"/>
</dbReference>
<proteinExistence type="predicted"/>
<dbReference type="Pfam" id="PF01739">
    <property type="entry name" value="CheR"/>
    <property type="match status" value="1"/>
</dbReference>
<protein>
    <submittedName>
        <fullName evidence="2">Chemotaxis protein CheR</fullName>
    </submittedName>
</protein>
<dbReference type="PRINTS" id="PR00996">
    <property type="entry name" value="CHERMTFRASE"/>
</dbReference>
<dbReference type="SUPFAM" id="SSF53335">
    <property type="entry name" value="S-adenosyl-L-methionine-dependent methyltransferases"/>
    <property type="match status" value="1"/>
</dbReference>
<comment type="caution">
    <text evidence="2">The sequence shown here is derived from an EMBL/GenBank/DDBJ whole genome shotgun (WGS) entry which is preliminary data.</text>
</comment>
<organism evidence="2 3">
    <name type="scientific">Sphingobacterium pedocola</name>
    <dbReference type="NCBI Taxonomy" id="2082722"/>
    <lineage>
        <taxon>Bacteria</taxon>
        <taxon>Pseudomonadati</taxon>
        <taxon>Bacteroidota</taxon>
        <taxon>Sphingobacteriia</taxon>
        <taxon>Sphingobacteriales</taxon>
        <taxon>Sphingobacteriaceae</taxon>
        <taxon>Sphingobacterium</taxon>
    </lineage>
</organism>
<reference evidence="2 3" key="1">
    <citation type="submission" date="2018-02" db="EMBL/GenBank/DDBJ databases">
        <title>Sphingobacterium KA21.</title>
        <authorList>
            <person name="Vasarhelyi B.M."/>
            <person name="Deshmukh S."/>
            <person name="Balint B."/>
            <person name="Kukolya J."/>
        </authorList>
    </citation>
    <scope>NUCLEOTIDE SEQUENCE [LARGE SCALE GENOMIC DNA]</scope>
    <source>
        <strain evidence="2 3">Ka21</strain>
    </source>
</reference>
<keyword evidence="3" id="KW-1185">Reference proteome</keyword>
<feature type="domain" description="CheR-type methyltransferase" evidence="1">
    <location>
        <begin position="3"/>
        <end position="276"/>
    </location>
</feature>
<dbReference type="InterPro" id="IPR000780">
    <property type="entry name" value="CheR_MeTrfase"/>
</dbReference>
<dbReference type="PANTHER" id="PTHR24422">
    <property type="entry name" value="CHEMOTAXIS PROTEIN METHYLTRANSFERASE"/>
    <property type="match status" value="1"/>
</dbReference>
<dbReference type="Gene3D" id="3.40.50.150">
    <property type="entry name" value="Vaccinia Virus protein VP39"/>
    <property type="match status" value="1"/>
</dbReference>
<sequence length="277" mass="32390">MVKLKEPVHITFEELDDVVYLLKKVADYDLSGYSKSSLKRRVQRLMAMESMDLIDLKNAILNVNGFFGYFIQEITVNVTEMFRDPPFYQELRNAVFPYLQTYPQLRVWSAGCATGEEAYSLSILLQEEKLLNRSFIYGTDISQQAINTAKKGVYTVEKIKSYTENYNRVGMNSKFSDHYTAMYDAVIINNEYRNSILFSNHNLVSDNVFNEFQLICCRNVLIYFDKELQQRVLNVFYESLSLFGFLCLGTKESLYRQEMNANFKVINKSLNIYQKIK</sequence>
<evidence type="ECO:0000259" key="1">
    <source>
        <dbReference type="PROSITE" id="PS50123"/>
    </source>
</evidence>
<dbReference type="PROSITE" id="PS50123">
    <property type="entry name" value="CHER"/>
    <property type="match status" value="1"/>
</dbReference>
<dbReference type="InterPro" id="IPR050903">
    <property type="entry name" value="Bact_Chemotaxis_MeTrfase"/>
</dbReference>
<evidence type="ECO:0000313" key="3">
    <source>
        <dbReference type="Proteomes" id="UP000618319"/>
    </source>
</evidence>
<evidence type="ECO:0000313" key="2">
    <source>
        <dbReference type="EMBL" id="MBE8720116.1"/>
    </source>
</evidence>
<dbReference type="Proteomes" id="UP000618319">
    <property type="component" value="Unassembled WGS sequence"/>
</dbReference>
<name>A0ABR9T448_9SPHI</name>
<dbReference type="SMART" id="SM00138">
    <property type="entry name" value="MeTrc"/>
    <property type="match status" value="1"/>
</dbReference>
<accession>A0ABR9T448</accession>
<dbReference type="PANTHER" id="PTHR24422:SF8">
    <property type="entry name" value="CHEMOTAXIS PROTEIN"/>
    <property type="match status" value="1"/>
</dbReference>